<dbReference type="AlphaFoldDB" id="H1VBA6"/>
<evidence type="ECO:0000313" key="3">
    <source>
        <dbReference type="Proteomes" id="UP000007174"/>
    </source>
</evidence>
<name>H1VBA6_COLHI</name>
<keyword evidence="1" id="KW-1133">Transmembrane helix</keyword>
<proteinExistence type="predicted"/>
<dbReference type="HOGENOM" id="CLU_1562783_0_0_1"/>
<organism evidence="2 3">
    <name type="scientific">Colletotrichum higginsianum (strain IMI 349063)</name>
    <name type="common">Crucifer anthracnose fungus</name>
    <dbReference type="NCBI Taxonomy" id="759273"/>
    <lineage>
        <taxon>Eukaryota</taxon>
        <taxon>Fungi</taxon>
        <taxon>Dikarya</taxon>
        <taxon>Ascomycota</taxon>
        <taxon>Pezizomycotina</taxon>
        <taxon>Sordariomycetes</taxon>
        <taxon>Hypocreomycetidae</taxon>
        <taxon>Glomerellales</taxon>
        <taxon>Glomerellaceae</taxon>
        <taxon>Colletotrichum</taxon>
        <taxon>Colletotrichum destructivum species complex</taxon>
    </lineage>
</organism>
<keyword evidence="1" id="KW-0472">Membrane</keyword>
<gene>
    <name evidence="2" type="ORF">CH063_08825</name>
</gene>
<dbReference type="EMBL" id="CACQ02002492">
    <property type="protein sequence ID" value="CCF37509.1"/>
    <property type="molecule type" value="Genomic_DNA"/>
</dbReference>
<evidence type="ECO:0000313" key="2">
    <source>
        <dbReference type="EMBL" id="CCF37509.1"/>
    </source>
</evidence>
<accession>H1VBA6</accession>
<feature type="transmembrane region" description="Helical" evidence="1">
    <location>
        <begin position="70"/>
        <end position="87"/>
    </location>
</feature>
<keyword evidence="1" id="KW-0812">Transmembrane</keyword>
<sequence>MLSVVLSLCQEDESDDVIQASRSKRAHPRLFAFAFSPLPSASPFAISLGHQALFLFIIPDNGREGRGGGVLFGVFLFFFFPHAICSLDRMTWLGGVDQISPAQSRRLRLNAAPPHPPGPRGHKSEAWGFSRLVHPRSLSLSLSCLYQDEGRGAPREESGVEGVPLFLLAGA</sequence>
<dbReference type="Proteomes" id="UP000007174">
    <property type="component" value="Unassembled WGS sequence"/>
</dbReference>
<reference evidence="3" key="1">
    <citation type="journal article" date="2012" name="Nat. Genet.">
        <title>Lifestyle transitions in plant pathogenic Colletotrichum fungi deciphered by genome and transcriptome analyses.</title>
        <authorList>
            <person name="O'Connell R.J."/>
            <person name="Thon M.R."/>
            <person name="Hacquard S."/>
            <person name="Amyotte S.G."/>
            <person name="Kleemann J."/>
            <person name="Torres M.F."/>
            <person name="Damm U."/>
            <person name="Buiate E.A."/>
            <person name="Epstein L."/>
            <person name="Alkan N."/>
            <person name="Altmueller J."/>
            <person name="Alvarado-Balderrama L."/>
            <person name="Bauser C.A."/>
            <person name="Becker C."/>
            <person name="Birren B.W."/>
            <person name="Chen Z."/>
            <person name="Choi J."/>
            <person name="Crouch J.A."/>
            <person name="Duvick J.P."/>
            <person name="Farman M.A."/>
            <person name="Gan P."/>
            <person name="Heiman D."/>
            <person name="Henrissat B."/>
            <person name="Howard R.J."/>
            <person name="Kabbage M."/>
            <person name="Koch C."/>
            <person name="Kracher B."/>
            <person name="Kubo Y."/>
            <person name="Law A.D."/>
            <person name="Lebrun M.-H."/>
            <person name="Lee Y.-H."/>
            <person name="Miyara I."/>
            <person name="Moore N."/>
            <person name="Neumann U."/>
            <person name="Nordstroem K."/>
            <person name="Panaccione D.G."/>
            <person name="Panstruga R."/>
            <person name="Place M."/>
            <person name="Proctor R.H."/>
            <person name="Prusky D."/>
            <person name="Rech G."/>
            <person name="Reinhardt R."/>
            <person name="Rollins J.A."/>
            <person name="Rounsley S."/>
            <person name="Schardl C.L."/>
            <person name="Schwartz D.C."/>
            <person name="Shenoy N."/>
            <person name="Shirasu K."/>
            <person name="Sikhakolli U.R."/>
            <person name="Stueber K."/>
            <person name="Sukno S.A."/>
            <person name="Sweigard J.A."/>
            <person name="Takano Y."/>
            <person name="Takahara H."/>
            <person name="Trail F."/>
            <person name="van der Does H.C."/>
            <person name="Voll L.M."/>
            <person name="Will I."/>
            <person name="Young S."/>
            <person name="Zeng Q."/>
            <person name="Zhang J."/>
            <person name="Zhou S."/>
            <person name="Dickman M.B."/>
            <person name="Schulze-Lefert P."/>
            <person name="Ver Loren van Themaat E."/>
            <person name="Ma L.-J."/>
            <person name="Vaillancourt L.J."/>
        </authorList>
    </citation>
    <scope>NUCLEOTIDE SEQUENCE [LARGE SCALE GENOMIC DNA]</scope>
    <source>
        <strain evidence="3">IMI 349063</strain>
    </source>
</reference>
<evidence type="ECO:0000256" key="1">
    <source>
        <dbReference type="SAM" id="Phobius"/>
    </source>
</evidence>
<feature type="transmembrane region" description="Helical" evidence="1">
    <location>
        <begin position="30"/>
        <end position="58"/>
    </location>
</feature>
<protein>
    <submittedName>
        <fullName evidence="2">Uncharacterized protein</fullName>
    </submittedName>
</protein>